<dbReference type="SUPFAM" id="SSF52980">
    <property type="entry name" value="Restriction endonuclease-like"/>
    <property type="match status" value="1"/>
</dbReference>
<dbReference type="EMBL" id="JBHSRJ010000005">
    <property type="protein sequence ID" value="MFC6044343.1"/>
    <property type="molecule type" value="Genomic_DNA"/>
</dbReference>
<dbReference type="InterPro" id="IPR011335">
    <property type="entry name" value="Restrct_endonuc-II-like"/>
</dbReference>
<protein>
    <recommendedName>
        <fullName evidence="3">DUF559 domain-containing protein</fullName>
    </recommendedName>
</protein>
<comment type="caution">
    <text evidence="1">The sequence shown here is derived from an EMBL/GenBank/DDBJ whole genome shotgun (WGS) entry which is preliminary data.</text>
</comment>
<dbReference type="RefSeq" id="WP_379155626.1">
    <property type="nucleotide sequence ID" value="NZ_JBHSRJ010000005.1"/>
</dbReference>
<name>A0ABW1LML8_9ACTN</name>
<accession>A0ABW1LML8</accession>
<organism evidence="1 2">
    <name type="scientific">Nocardioides hankookensis</name>
    <dbReference type="NCBI Taxonomy" id="443157"/>
    <lineage>
        <taxon>Bacteria</taxon>
        <taxon>Bacillati</taxon>
        <taxon>Actinomycetota</taxon>
        <taxon>Actinomycetes</taxon>
        <taxon>Propionibacteriales</taxon>
        <taxon>Nocardioidaceae</taxon>
        <taxon>Nocardioides</taxon>
    </lineage>
</organism>
<sequence length="291" mass="31117">MSVVEVLERLGGVAPRRDLIRLCDRASFDRAVVAGDVTPVGRGAYALGAADEVLVAAHRVGGVASHRSAALLHGWPVLHVPALPEVTVPKHRRLTAQQRRGVTLHWADVAAVDGATTPERTVLDCVRGLPFLDALAVADSALRSGLPRAELLAVARDARGPGSRQARAVARLATPLAANPFESGLRGIASQVGGLAVQPQVPVYDPAFLGRPDLVDVRLKTALEADSFEWHGGRDALAADARRYNAFVAHGWLVLRFCWEDVMFHADEVAAILRAVVEVRTEQLCLTCRGA</sequence>
<keyword evidence="2" id="KW-1185">Reference proteome</keyword>
<dbReference type="Proteomes" id="UP001596135">
    <property type="component" value="Unassembled WGS sequence"/>
</dbReference>
<evidence type="ECO:0008006" key="3">
    <source>
        <dbReference type="Google" id="ProtNLM"/>
    </source>
</evidence>
<evidence type="ECO:0000313" key="2">
    <source>
        <dbReference type="Proteomes" id="UP001596135"/>
    </source>
</evidence>
<gene>
    <name evidence="1" type="ORF">ACFPYL_14735</name>
</gene>
<proteinExistence type="predicted"/>
<evidence type="ECO:0000313" key="1">
    <source>
        <dbReference type="EMBL" id="MFC6044343.1"/>
    </source>
</evidence>
<reference evidence="2" key="1">
    <citation type="journal article" date="2019" name="Int. J. Syst. Evol. Microbiol.">
        <title>The Global Catalogue of Microorganisms (GCM) 10K type strain sequencing project: providing services to taxonomists for standard genome sequencing and annotation.</title>
        <authorList>
            <consortium name="The Broad Institute Genomics Platform"/>
            <consortium name="The Broad Institute Genome Sequencing Center for Infectious Disease"/>
            <person name="Wu L."/>
            <person name="Ma J."/>
        </authorList>
    </citation>
    <scope>NUCLEOTIDE SEQUENCE [LARGE SCALE GENOMIC DNA]</scope>
    <source>
        <strain evidence="2">CCUG 54522</strain>
    </source>
</reference>